<evidence type="ECO:0000313" key="2">
    <source>
        <dbReference type="Proteomes" id="UP000318017"/>
    </source>
</evidence>
<name>A0A518G7X9_9BACT</name>
<dbReference type="EMBL" id="CP036298">
    <property type="protein sequence ID" value="QDV24682.1"/>
    <property type="molecule type" value="Genomic_DNA"/>
</dbReference>
<protein>
    <submittedName>
        <fullName evidence="1">Uncharacterized protein</fullName>
    </submittedName>
</protein>
<accession>A0A518G7X9</accession>
<gene>
    <name evidence="1" type="ORF">Q31a_30030</name>
</gene>
<proteinExistence type="predicted"/>
<dbReference type="Proteomes" id="UP000318017">
    <property type="component" value="Chromosome"/>
</dbReference>
<sequence>MLKSTLNRVGATPRTWSALSIVVFSRFGNGARPSSAVRLAFEQDSRLHHCDVRGIEGAASVVQLEATEFPPVHSRKTYRLRRWQFLQILLVVVSYQAYTVVYRRVVAAKHGLSYWETDFQQLKCIRSYPQRCGVFKLSIHGRRLFDPRDLGNRFRPNRVNLQAQIGRNVFQL</sequence>
<keyword evidence="2" id="KW-1185">Reference proteome</keyword>
<evidence type="ECO:0000313" key="1">
    <source>
        <dbReference type="EMBL" id="QDV24682.1"/>
    </source>
</evidence>
<organism evidence="1 2">
    <name type="scientific">Aureliella helgolandensis</name>
    <dbReference type="NCBI Taxonomy" id="2527968"/>
    <lineage>
        <taxon>Bacteria</taxon>
        <taxon>Pseudomonadati</taxon>
        <taxon>Planctomycetota</taxon>
        <taxon>Planctomycetia</taxon>
        <taxon>Pirellulales</taxon>
        <taxon>Pirellulaceae</taxon>
        <taxon>Aureliella</taxon>
    </lineage>
</organism>
<reference evidence="1 2" key="1">
    <citation type="submission" date="2019-02" db="EMBL/GenBank/DDBJ databases">
        <title>Deep-cultivation of Planctomycetes and their phenomic and genomic characterization uncovers novel biology.</title>
        <authorList>
            <person name="Wiegand S."/>
            <person name="Jogler M."/>
            <person name="Boedeker C."/>
            <person name="Pinto D."/>
            <person name="Vollmers J."/>
            <person name="Rivas-Marin E."/>
            <person name="Kohn T."/>
            <person name="Peeters S.H."/>
            <person name="Heuer A."/>
            <person name="Rast P."/>
            <person name="Oberbeckmann S."/>
            <person name="Bunk B."/>
            <person name="Jeske O."/>
            <person name="Meyerdierks A."/>
            <person name="Storesund J.E."/>
            <person name="Kallscheuer N."/>
            <person name="Luecker S."/>
            <person name="Lage O.M."/>
            <person name="Pohl T."/>
            <person name="Merkel B.J."/>
            <person name="Hornburger P."/>
            <person name="Mueller R.-W."/>
            <person name="Bruemmer F."/>
            <person name="Labrenz M."/>
            <person name="Spormann A.M."/>
            <person name="Op den Camp H."/>
            <person name="Overmann J."/>
            <person name="Amann R."/>
            <person name="Jetten M.S.M."/>
            <person name="Mascher T."/>
            <person name="Medema M.H."/>
            <person name="Devos D.P."/>
            <person name="Kaster A.-K."/>
            <person name="Ovreas L."/>
            <person name="Rohde M."/>
            <person name="Galperin M.Y."/>
            <person name="Jogler C."/>
        </authorList>
    </citation>
    <scope>NUCLEOTIDE SEQUENCE [LARGE SCALE GENOMIC DNA]</scope>
    <source>
        <strain evidence="1 2">Q31a</strain>
    </source>
</reference>
<dbReference type="AlphaFoldDB" id="A0A518G7X9"/>
<dbReference type="KEGG" id="ahel:Q31a_30030"/>